<evidence type="ECO:0000313" key="2">
    <source>
        <dbReference type="EMBL" id="KAH8035812.1"/>
    </source>
</evidence>
<keyword evidence="1" id="KW-0472">Membrane</keyword>
<name>A0A9J6ENX8_RHIMP</name>
<proteinExistence type="predicted"/>
<reference evidence="2" key="2">
    <citation type="submission" date="2021-09" db="EMBL/GenBank/DDBJ databases">
        <authorList>
            <person name="Jia N."/>
            <person name="Wang J."/>
            <person name="Shi W."/>
            <person name="Du L."/>
            <person name="Sun Y."/>
            <person name="Zhan W."/>
            <person name="Jiang J."/>
            <person name="Wang Q."/>
            <person name="Zhang B."/>
            <person name="Ji P."/>
            <person name="Sakyi L.B."/>
            <person name="Cui X."/>
            <person name="Yuan T."/>
            <person name="Jiang B."/>
            <person name="Yang W."/>
            <person name="Lam T.T.-Y."/>
            <person name="Chang Q."/>
            <person name="Ding S."/>
            <person name="Wang X."/>
            <person name="Zhu J."/>
            <person name="Ruan X."/>
            <person name="Zhao L."/>
            <person name="Wei J."/>
            <person name="Que T."/>
            <person name="Du C."/>
            <person name="Cheng J."/>
            <person name="Dai P."/>
            <person name="Han X."/>
            <person name="Huang E."/>
            <person name="Gao Y."/>
            <person name="Liu J."/>
            <person name="Shao H."/>
            <person name="Ye R."/>
            <person name="Li L."/>
            <person name="Wei W."/>
            <person name="Wang X."/>
            <person name="Wang C."/>
            <person name="Huo Q."/>
            <person name="Li W."/>
            <person name="Guo W."/>
            <person name="Chen H."/>
            <person name="Chen S."/>
            <person name="Zhou L."/>
            <person name="Zhou L."/>
            <person name="Ni X."/>
            <person name="Tian J."/>
            <person name="Zhou Y."/>
            <person name="Sheng Y."/>
            <person name="Liu T."/>
            <person name="Pan Y."/>
            <person name="Xia L."/>
            <person name="Li J."/>
            <person name="Zhao F."/>
            <person name="Cao W."/>
        </authorList>
    </citation>
    <scope>NUCLEOTIDE SEQUENCE</scope>
    <source>
        <strain evidence="2">Rmic-2018</strain>
        <tissue evidence="2">Larvae</tissue>
    </source>
</reference>
<sequence length="526" mass="59673">MARGHSYFYAGLGEKIAFAVLFLEGLAAFLLGPATTDERVLHLMTSVREFRDSPVAIIAAGSLSSNVLRNLNISSTLWSCEGINSRCYRSLLRYITPTTPFPRHSFVFAPWRRGLPKGILEEVKRLDVSHPYIYWVFTVREHSDVDAVLMSNSCQVVTVAEKDIRIAADGYKNCSKRASHSGLEWQALLGTAESEAYYPRDQRFDYAFSYEKLHRKCTDKGPVAYLDIALTMLKIRNPEGVALLEAYSAINSTLYLQCSDVISGETLLHEKRVDFLLHGWFEKESTSVYEYLYALYLPTSFCFYSRSRLPVPPSVSDSWMFFSLCFVCLLPLCFAIIFLIHTQRTIRPNERISSSTVIMVLISTFLGRSPQGLNIAGSATRLAVTTWLLAMFFIGNYLQSSITASRSVPQYSPDIRNQKQMLKHLDEGTLDPCVPQRLPRLRKQDNIQAFYKPLANVLADDKCQSSCFDEFGFDCMEKARRGTHIYFSKCLETELRIAFKYSLMVGEETLGTTLVHSSVHARSPFR</sequence>
<comment type="caution">
    <text evidence="2">The sequence shown here is derived from an EMBL/GenBank/DDBJ whole genome shotgun (WGS) entry which is preliminary data.</text>
</comment>
<evidence type="ECO:0000313" key="3">
    <source>
        <dbReference type="Proteomes" id="UP000821866"/>
    </source>
</evidence>
<dbReference type="AlphaFoldDB" id="A0A9J6ENX8"/>
<feature type="transmembrane region" description="Helical" evidence="1">
    <location>
        <begin position="375"/>
        <end position="398"/>
    </location>
</feature>
<dbReference type="Proteomes" id="UP000821866">
    <property type="component" value="Chromosome 11"/>
</dbReference>
<accession>A0A9J6ENX8</accession>
<feature type="transmembrane region" description="Helical" evidence="1">
    <location>
        <begin position="352"/>
        <end position="369"/>
    </location>
</feature>
<keyword evidence="1" id="KW-1133">Transmembrane helix</keyword>
<keyword evidence="1" id="KW-0812">Transmembrane</keyword>
<protein>
    <recommendedName>
        <fullName evidence="4">Ionotropic glutamate receptor C-terminal domain-containing protein</fullName>
    </recommendedName>
</protein>
<dbReference type="EMBL" id="JABSTU010000003">
    <property type="protein sequence ID" value="KAH8035812.1"/>
    <property type="molecule type" value="Genomic_DNA"/>
</dbReference>
<evidence type="ECO:0008006" key="4">
    <source>
        <dbReference type="Google" id="ProtNLM"/>
    </source>
</evidence>
<feature type="transmembrane region" description="Helical" evidence="1">
    <location>
        <begin position="319"/>
        <end position="340"/>
    </location>
</feature>
<reference evidence="2" key="1">
    <citation type="journal article" date="2020" name="Cell">
        <title>Large-Scale Comparative Analyses of Tick Genomes Elucidate Their Genetic Diversity and Vector Capacities.</title>
        <authorList>
            <consortium name="Tick Genome and Microbiome Consortium (TIGMIC)"/>
            <person name="Jia N."/>
            <person name="Wang J."/>
            <person name="Shi W."/>
            <person name="Du L."/>
            <person name="Sun Y."/>
            <person name="Zhan W."/>
            <person name="Jiang J.F."/>
            <person name="Wang Q."/>
            <person name="Zhang B."/>
            <person name="Ji P."/>
            <person name="Bell-Sakyi L."/>
            <person name="Cui X.M."/>
            <person name="Yuan T.T."/>
            <person name="Jiang B.G."/>
            <person name="Yang W.F."/>
            <person name="Lam T.T."/>
            <person name="Chang Q.C."/>
            <person name="Ding S.J."/>
            <person name="Wang X.J."/>
            <person name="Zhu J.G."/>
            <person name="Ruan X.D."/>
            <person name="Zhao L."/>
            <person name="Wei J.T."/>
            <person name="Ye R.Z."/>
            <person name="Que T.C."/>
            <person name="Du C.H."/>
            <person name="Zhou Y.H."/>
            <person name="Cheng J.X."/>
            <person name="Dai P.F."/>
            <person name="Guo W.B."/>
            <person name="Han X.H."/>
            <person name="Huang E.J."/>
            <person name="Li L.F."/>
            <person name="Wei W."/>
            <person name="Gao Y.C."/>
            <person name="Liu J.Z."/>
            <person name="Shao H.Z."/>
            <person name="Wang X."/>
            <person name="Wang C.C."/>
            <person name="Yang T.C."/>
            <person name="Huo Q.B."/>
            <person name="Li W."/>
            <person name="Chen H.Y."/>
            <person name="Chen S.E."/>
            <person name="Zhou L.G."/>
            <person name="Ni X.B."/>
            <person name="Tian J.H."/>
            <person name="Sheng Y."/>
            <person name="Liu T."/>
            <person name="Pan Y.S."/>
            <person name="Xia L.Y."/>
            <person name="Li J."/>
            <person name="Zhao F."/>
            <person name="Cao W.C."/>
        </authorList>
    </citation>
    <scope>NUCLEOTIDE SEQUENCE</scope>
    <source>
        <strain evidence="2">Rmic-2018</strain>
    </source>
</reference>
<organism evidence="2 3">
    <name type="scientific">Rhipicephalus microplus</name>
    <name type="common">Cattle tick</name>
    <name type="synonym">Boophilus microplus</name>
    <dbReference type="NCBI Taxonomy" id="6941"/>
    <lineage>
        <taxon>Eukaryota</taxon>
        <taxon>Metazoa</taxon>
        <taxon>Ecdysozoa</taxon>
        <taxon>Arthropoda</taxon>
        <taxon>Chelicerata</taxon>
        <taxon>Arachnida</taxon>
        <taxon>Acari</taxon>
        <taxon>Parasitiformes</taxon>
        <taxon>Ixodida</taxon>
        <taxon>Ixodoidea</taxon>
        <taxon>Ixodidae</taxon>
        <taxon>Rhipicephalinae</taxon>
        <taxon>Rhipicephalus</taxon>
        <taxon>Boophilus</taxon>
    </lineage>
</organism>
<evidence type="ECO:0000256" key="1">
    <source>
        <dbReference type="SAM" id="Phobius"/>
    </source>
</evidence>
<gene>
    <name evidence="2" type="ORF">HPB51_008639</name>
</gene>
<keyword evidence="3" id="KW-1185">Reference proteome</keyword>